<keyword evidence="12" id="KW-1185">Reference proteome</keyword>
<comment type="similarity">
    <text evidence="3 10">Belongs to the FliL family.</text>
</comment>
<evidence type="ECO:0000313" key="12">
    <source>
        <dbReference type="Proteomes" id="UP000244930"/>
    </source>
</evidence>
<keyword evidence="4" id="KW-1003">Cell membrane</keyword>
<dbReference type="EMBL" id="CP022187">
    <property type="protein sequence ID" value="AWI73991.1"/>
    <property type="molecule type" value="Genomic_DNA"/>
</dbReference>
<evidence type="ECO:0000256" key="6">
    <source>
        <dbReference type="ARBA" id="ARBA00022692"/>
    </source>
</evidence>
<keyword evidence="10" id="KW-0997">Cell inner membrane</keyword>
<name>A0A2U8GKF7_9RHOO</name>
<dbReference type="PANTHER" id="PTHR35091">
    <property type="entry name" value="FLAGELLAR PROTEIN FLIL"/>
    <property type="match status" value="1"/>
</dbReference>
<evidence type="ECO:0000256" key="4">
    <source>
        <dbReference type="ARBA" id="ARBA00022475"/>
    </source>
</evidence>
<dbReference type="RefSeq" id="WP_108947699.1">
    <property type="nucleotide sequence ID" value="NZ_CP022187.1"/>
</dbReference>
<evidence type="ECO:0000256" key="3">
    <source>
        <dbReference type="ARBA" id="ARBA00008281"/>
    </source>
</evidence>
<keyword evidence="6 10" id="KW-0812">Transmembrane</keyword>
<evidence type="ECO:0000256" key="2">
    <source>
        <dbReference type="ARBA" id="ARBA00004162"/>
    </source>
</evidence>
<dbReference type="GO" id="GO:0006935">
    <property type="term" value="P:chemotaxis"/>
    <property type="evidence" value="ECO:0007669"/>
    <property type="project" value="UniProtKB-KW"/>
</dbReference>
<keyword evidence="7 10" id="KW-0283">Flagellar rotation</keyword>
<evidence type="ECO:0000256" key="5">
    <source>
        <dbReference type="ARBA" id="ARBA00022500"/>
    </source>
</evidence>
<dbReference type="Pfam" id="PF03748">
    <property type="entry name" value="FliL"/>
    <property type="match status" value="1"/>
</dbReference>
<dbReference type="AlphaFoldDB" id="A0A2U8GKF7"/>
<protein>
    <recommendedName>
        <fullName evidence="10">Flagellar protein FliL</fullName>
    </recommendedName>
</protein>
<keyword evidence="9 10" id="KW-0472">Membrane</keyword>
<keyword evidence="11" id="KW-0966">Cell projection</keyword>
<comment type="subcellular location">
    <subcellularLocation>
        <location evidence="10">Cell inner membrane</location>
    </subcellularLocation>
    <subcellularLocation>
        <location evidence="2">Cell membrane</location>
        <topology evidence="2">Single-pass membrane protein</topology>
    </subcellularLocation>
</comment>
<dbReference type="GO" id="GO:0009425">
    <property type="term" value="C:bacterial-type flagellum basal body"/>
    <property type="evidence" value="ECO:0007669"/>
    <property type="project" value="InterPro"/>
</dbReference>
<evidence type="ECO:0000313" key="11">
    <source>
        <dbReference type="EMBL" id="AWI73991.1"/>
    </source>
</evidence>
<evidence type="ECO:0000256" key="1">
    <source>
        <dbReference type="ARBA" id="ARBA00002254"/>
    </source>
</evidence>
<sequence length="187" mass="19709">MAKAPNKPEAPAGDAPPKKGGKMLMIIIIVVLVLLIVVAGAIGALILLKKGGGENGDHAEAPAAVAPPSAVDLSRPPVFAALDAFTVNLRREEGDHYLQAIIALRVTDQKTADALKGFMPEIRHRINLLLSSKLPSEVQTIEGREALALEILDQVNSALGVPPPPPGQRMTVATPVQSVLFNSFIIQ</sequence>
<dbReference type="KEGG" id="acom:CEW83_01110"/>
<keyword evidence="8 10" id="KW-1133">Transmembrane helix</keyword>
<dbReference type="GO" id="GO:0005886">
    <property type="term" value="C:plasma membrane"/>
    <property type="evidence" value="ECO:0007669"/>
    <property type="project" value="UniProtKB-SubCell"/>
</dbReference>
<keyword evidence="11" id="KW-0282">Flagellum</keyword>
<evidence type="ECO:0000256" key="7">
    <source>
        <dbReference type="ARBA" id="ARBA00022779"/>
    </source>
</evidence>
<dbReference type="Proteomes" id="UP000244930">
    <property type="component" value="Chromosome"/>
</dbReference>
<evidence type="ECO:0000256" key="8">
    <source>
        <dbReference type="ARBA" id="ARBA00022989"/>
    </source>
</evidence>
<comment type="function">
    <text evidence="1 10">Controls the rotational direction of flagella during chemotaxis.</text>
</comment>
<reference evidence="11 12" key="1">
    <citation type="submission" date="2017-06" db="EMBL/GenBank/DDBJ databases">
        <title>Azoarcus.</title>
        <authorList>
            <person name="Woo J.-H."/>
            <person name="Kim H.-S."/>
        </authorList>
    </citation>
    <scope>NUCLEOTIDE SEQUENCE [LARGE SCALE GENOMIC DNA]</scope>
    <source>
        <strain evidence="11 12">TSPY31</strain>
    </source>
</reference>
<dbReference type="GO" id="GO:0071978">
    <property type="term" value="P:bacterial-type flagellum-dependent swarming motility"/>
    <property type="evidence" value="ECO:0007669"/>
    <property type="project" value="TreeGrafter"/>
</dbReference>
<evidence type="ECO:0000256" key="9">
    <source>
        <dbReference type="ARBA" id="ARBA00023136"/>
    </source>
</evidence>
<gene>
    <name evidence="11" type="ORF">CEW83_01110</name>
</gene>
<dbReference type="InterPro" id="IPR005503">
    <property type="entry name" value="FliL"/>
</dbReference>
<keyword evidence="5 10" id="KW-0145">Chemotaxis</keyword>
<accession>A0A2U8GKF7</accession>
<organism evidence="11 12">
    <name type="scientific">Parazoarcus communis</name>
    <dbReference type="NCBI Taxonomy" id="41977"/>
    <lineage>
        <taxon>Bacteria</taxon>
        <taxon>Pseudomonadati</taxon>
        <taxon>Pseudomonadota</taxon>
        <taxon>Betaproteobacteria</taxon>
        <taxon>Rhodocyclales</taxon>
        <taxon>Zoogloeaceae</taxon>
        <taxon>Parazoarcus</taxon>
    </lineage>
</organism>
<keyword evidence="11" id="KW-0969">Cilium</keyword>
<evidence type="ECO:0000256" key="10">
    <source>
        <dbReference type="RuleBase" id="RU364125"/>
    </source>
</evidence>
<feature type="transmembrane region" description="Helical" evidence="10">
    <location>
        <begin position="23"/>
        <end position="48"/>
    </location>
</feature>
<dbReference type="PANTHER" id="PTHR35091:SF2">
    <property type="entry name" value="FLAGELLAR PROTEIN FLIL"/>
    <property type="match status" value="1"/>
</dbReference>
<proteinExistence type="inferred from homology"/>